<gene>
    <name evidence="2" type="ORF">KAJ83_03165</name>
</gene>
<dbReference type="InterPro" id="IPR018707">
    <property type="entry name" value="LpxR"/>
</dbReference>
<accession>A0A8J7SK52</accession>
<dbReference type="InterPro" id="IPR037107">
    <property type="entry name" value="Put_OMP_sf"/>
</dbReference>
<evidence type="ECO:0000313" key="2">
    <source>
        <dbReference type="EMBL" id="MBP5855993.1"/>
    </source>
</evidence>
<organism evidence="2 3">
    <name type="scientific">Marivibrio halodurans</name>
    <dbReference type="NCBI Taxonomy" id="2039722"/>
    <lineage>
        <taxon>Bacteria</taxon>
        <taxon>Pseudomonadati</taxon>
        <taxon>Pseudomonadota</taxon>
        <taxon>Alphaproteobacteria</taxon>
        <taxon>Rhodospirillales</taxon>
        <taxon>Rhodospirillaceae</taxon>
        <taxon>Marivibrio</taxon>
    </lineage>
</organism>
<feature type="region of interest" description="Disordered" evidence="1">
    <location>
        <begin position="1"/>
        <end position="25"/>
    </location>
</feature>
<protein>
    <submittedName>
        <fullName evidence="2">Lipid A deacylase LpxR family protein</fullName>
    </submittedName>
</protein>
<evidence type="ECO:0000313" key="3">
    <source>
        <dbReference type="Proteomes" id="UP000672602"/>
    </source>
</evidence>
<sequence length="330" mass="36821">MAASAGAQQIGPLADASAPARDDRGGTLTLEFENDFFSTTDRHFTHGTKLSYVTAERSPIENDVIARAARYVPFFPDGARARASYSLGQNMYTPEDISQTALIPDDRPYAGWLYAGFGLVAEDPDRERIDNLEIDIGVVGPWSQADTTQRKWHRWFDFDEPRGWRNQIDNEPGVMVLFERTQRGARADLPFGLETEFLPSFGFALGNVMTYASVGGTVRIGGDLSVDYGPPRIRPSLPTGGFLRREDGFNWYLFAAIGGRAVAHNIFLDGNTFSDSHSVDKKYFVGDFQAGLALQYDGWRLAYTHILRTEEFHGQDTPDRFGALSLSYQF</sequence>
<name>A0A8J7SK52_9PROT</name>
<dbReference type="EMBL" id="JAGMWN010000001">
    <property type="protein sequence ID" value="MBP5855993.1"/>
    <property type="molecule type" value="Genomic_DNA"/>
</dbReference>
<comment type="caution">
    <text evidence="2">The sequence shown here is derived from an EMBL/GenBank/DDBJ whole genome shotgun (WGS) entry which is preliminary data.</text>
</comment>
<keyword evidence="3" id="KW-1185">Reference proteome</keyword>
<proteinExistence type="predicted"/>
<dbReference type="Proteomes" id="UP000672602">
    <property type="component" value="Unassembled WGS sequence"/>
</dbReference>
<dbReference type="Gene3D" id="2.40.128.140">
    <property type="entry name" value="Outer membrane protein"/>
    <property type="match status" value="1"/>
</dbReference>
<dbReference type="AlphaFoldDB" id="A0A8J7SK52"/>
<evidence type="ECO:0000256" key="1">
    <source>
        <dbReference type="SAM" id="MobiDB-lite"/>
    </source>
</evidence>
<dbReference type="Pfam" id="PF09982">
    <property type="entry name" value="LpxR"/>
    <property type="match status" value="1"/>
</dbReference>
<reference evidence="2" key="1">
    <citation type="submission" date="2021-04" db="EMBL/GenBank/DDBJ databases">
        <authorList>
            <person name="Zhang D.-C."/>
        </authorList>
    </citation>
    <scope>NUCLEOTIDE SEQUENCE</scope>
    <source>
        <strain evidence="2">CGMCC 1.15697</strain>
    </source>
</reference>